<keyword evidence="1" id="KW-0732">Signal</keyword>
<evidence type="ECO:0000256" key="1">
    <source>
        <dbReference type="SAM" id="SignalP"/>
    </source>
</evidence>
<proteinExistence type="predicted"/>
<dbReference type="Proteomes" id="UP000620262">
    <property type="component" value="Unassembled WGS sequence"/>
</dbReference>
<dbReference type="EMBL" id="JADBEC010000002">
    <property type="protein sequence ID" value="MBE1507998.1"/>
    <property type="molecule type" value="Genomic_DNA"/>
</dbReference>
<organism evidence="2 3">
    <name type="scientific">Rhizobium viscosum</name>
    <name type="common">Arthrobacter viscosus</name>
    <dbReference type="NCBI Taxonomy" id="1673"/>
    <lineage>
        <taxon>Bacteria</taxon>
        <taxon>Pseudomonadati</taxon>
        <taxon>Pseudomonadota</taxon>
        <taxon>Alphaproteobacteria</taxon>
        <taxon>Hyphomicrobiales</taxon>
        <taxon>Rhizobiaceae</taxon>
        <taxon>Rhizobium/Agrobacterium group</taxon>
        <taxon>Rhizobium</taxon>
    </lineage>
</organism>
<accession>A0ABR9IY52</accession>
<evidence type="ECO:0000313" key="2">
    <source>
        <dbReference type="EMBL" id="MBE1507998.1"/>
    </source>
</evidence>
<reference evidence="2 3" key="1">
    <citation type="submission" date="2020-10" db="EMBL/GenBank/DDBJ databases">
        <title>Sequencing the genomes of 1000 actinobacteria strains.</title>
        <authorList>
            <person name="Klenk H.-P."/>
        </authorList>
    </citation>
    <scope>NUCLEOTIDE SEQUENCE [LARGE SCALE GENOMIC DNA]</scope>
    <source>
        <strain evidence="2 3">DSM 7307</strain>
    </source>
</reference>
<keyword evidence="3" id="KW-1185">Reference proteome</keyword>
<comment type="caution">
    <text evidence="2">The sequence shown here is derived from an EMBL/GenBank/DDBJ whole genome shotgun (WGS) entry which is preliminary data.</text>
</comment>
<sequence length="78" mass="9042">MRALLVSLLTLAIAAISTGPANSADMIQRYERPHVTKHRAKPVVRARYVQRRCLDCTDMIVEYRYIPRTNFVTICHRL</sequence>
<feature type="chain" id="PRO_5046895567" description="Secreted protein" evidence="1">
    <location>
        <begin position="24"/>
        <end position="78"/>
    </location>
</feature>
<protein>
    <recommendedName>
        <fullName evidence="4">Secreted protein</fullName>
    </recommendedName>
</protein>
<dbReference type="RefSeq" id="WP_192731670.1">
    <property type="nucleotide sequence ID" value="NZ_BAAAVL010000002.1"/>
</dbReference>
<evidence type="ECO:0000313" key="3">
    <source>
        <dbReference type="Proteomes" id="UP000620262"/>
    </source>
</evidence>
<evidence type="ECO:0008006" key="4">
    <source>
        <dbReference type="Google" id="ProtNLM"/>
    </source>
</evidence>
<feature type="signal peptide" evidence="1">
    <location>
        <begin position="1"/>
        <end position="23"/>
    </location>
</feature>
<name>A0ABR9IY52_RHIVS</name>
<gene>
    <name evidence="2" type="ORF">H4W29_005243</name>
</gene>